<evidence type="ECO:0000313" key="5">
    <source>
        <dbReference type="Proteomes" id="UP000250572"/>
    </source>
</evidence>
<dbReference type="GO" id="GO:0008270">
    <property type="term" value="F:zinc ion binding"/>
    <property type="evidence" value="ECO:0007669"/>
    <property type="project" value="UniProtKB-KW"/>
</dbReference>
<accession>A0A315VGJ6</accession>
<dbReference type="Proteomes" id="UP000250572">
    <property type="component" value="Unassembled WGS sequence"/>
</dbReference>
<dbReference type="AlphaFoldDB" id="A0A315VGJ6"/>
<proteinExistence type="predicted"/>
<comment type="caution">
    <text evidence="4">The sequence shown here is derived from an EMBL/GenBank/DDBJ whole genome shotgun (WGS) entry which is preliminary data.</text>
</comment>
<dbReference type="SUPFAM" id="SSF57756">
    <property type="entry name" value="Retrovirus zinc finger-like domains"/>
    <property type="match status" value="1"/>
</dbReference>
<evidence type="ECO:0000256" key="1">
    <source>
        <dbReference type="PROSITE-ProRule" id="PRU00047"/>
    </source>
</evidence>
<keyword evidence="5" id="KW-1185">Reference proteome</keyword>
<evidence type="ECO:0000313" key="4">
    <source>
        <dbReference type="EMBL" id="PWA22380.1"/>
    </source>
</evidence>
<dbReference type="GO" id="GO:0003690">
    <property type="term" value="F:double-stranded DNA binding"/>
    <property type="evidence" value="ECO:0007669"/>
    <property type="project" value="InterPro"/>
</dbReference>
<evidence type="ECO:0000259" key="3">
    <source>
        <dbReference type="PROSITE" id="PS50158"/>
    </source>
</evidence>
<organism evidence="4 5">
    <name type="scientific">Gambusia affinis</name>
    <name type="common">Western mosquitofish</name>
    <name type="synonym">Heterandria affinis</name>
    <dbReference type="NCBI Taxonomy" id="33528"/>
    <lineage>
        <taxon>Eukaryota</taxon>
        <taxon>Metazoa</taxon>
        <taxon>Chordata</taxon>
        <taxon>Craniata</taxon>
        <taxon>Vertebrata</taxon>
        <taxon>Euteleostomi</taxon>
        <taxon>Actinopterygii</taxon>
        <taxon>Neopterygii</taxon>
        <taxon>Teleostei</taxon>
        <taxon>Neoteleostei</taxon>
        <taxon>Acanthomorphata</taxon>
        <taxon>Ovalentaria</taxon>
        <taxon>Atherinomorphae</taxon>
        <taxon>Cyprinodontiformes</taxon>
        <taxon>Poeciliidae</taxon>
        <taxon>Poeciliinae</taxon>
        <taxon>Gambusia</taxon>
    </lineage>
</organism>
<dbReference type="InterPro" id="IPR057811">
    <property type="entry name" value="RBD_ZCCHC3_2nd"/>
</dbReference>
<dbReference type="EMBL" id="NHOQ01001755">
    <property type="protein sequence ID" value="PWA22380.1"/>
    <property type="molecule type" value="Genomic_DNA"/>
</dbReference>
<dbReference type="PANTHER" id="PTHR22639:SF3">
    <property type="entry name" value="ZINC FINGER CCHC DOMAIN-CONTAINING PROTEIN 3"/>
    <property type="match status" value="1"/>
</dbReference>
<feature type="region of interest" description="Disordered" evidence="2">
    <location>
        <begin position="71"/>
        <end position="101"/>
    </location>
</feature>
<feature type="domain" description="CCHC-type" evidence="3">
    <location>
        <begin position="238"/>
        <end position="253"/>
    </location>
</feature>
<keyword evidence="1" id="KW-0479">Metal-binding</keyword>
<protein>
    <recommendedName>
        <fullName evidence="3">CCHC-type domain-containing protein</fullName>
    </recommendedName>
</protein>
<keyword evidence="1" id="KW-0863">Zinc-finger</keyword>
<dbReference type="PANTHER" id="PTHR22639">
    <property type="entry name" value="GAG-RELATED PROTEIN"/>
    <property type="match status" value="1"/>
</dbReference>
<keyword evidence="1" id="KW-0862">Zinc</keyword>
<reference evidence="4 5" key="1">
    <citation type="journal article" date="2018" name="G3 (Bethesda)">
        <title>A High-Quality Reference Genome for the Invasive Mosquitofish Gambusia affinis Using a Chicago Library.</title>
        <authorList>
            <person name="Hoffberg S.L."/>
            <person name="Troendle N.J."/>
            <person name="Glenn T.C."/>
            <person name="Mahmud O."/>
            <person name="Louha S."/>
            <person name="Chalopin D."/>
            <person name="Bennetzen J.L."/>
            <person name="Mauricio R."/>
        </authorList>
    </citation>
    <scope>NUCLEOTIDE SEQUENCE [LARGE SCALE GENOMIC DNA]</scope>
    <source>
        <strain evidence="4">NE01/NJP1002.9</strain>
        <tissue evidence="4">Muscle</tissue>
    </source>
</reference>
<name>A0A315VGJ6_GAMAF</name>
<dbReference type="InterPro" id="IPR036875">
    <property type="entry name" value="Znf_CCHC_sf"/>
</dbReference>
<gene>
    <name evidence="4" type="ORF">CCH79_00018196</name>
</gene>
<dbReference type="Gene3D" id="4.10.60.10">
    <property type="entry name" value="Zinc finger, CCHC-type"/>
    <property type="match status" value="1"/>
</dbReference>
<dbReference type="SMART" id="SM00343">
    <property type="entry name" value="ZnF_C2HC"/>
    <property type="match status" value="2"/>
</dbReference>
<dbReference type="GO" id="GO:0003723">
    <property type="term" value="F:RNA binding"/>
    <property type="evidence" value="ECO:0007669"/>
    <property type="project" value="InterPro"/>
</dbReference>
<evidence type="ECO:0000256" key="2">
    <source>
        <dbReference type="SAM" id="MobiDB-lite"/>
    </source>
</evidence>
<dbReference type="PROSITE" id="PS50158">
    <property type="entry name" value="ZF_CCHC"/>
    <property type="match status" value="1"/>
</dbReference>
<dbReference type="Pfam" id="PF23058">
    <property type="entry name" value="RBD_ZCCHC3_2nd"/>
    <property type="match status" value="1"/>
</dbReference>
<feature type="compositionally biased region" description="Low complexity" evidence="2">
    <location>
        <begin position="89"/>
        <end position="99"/>
    </location>
</feature>
<dbReference type="InterPro" id="IPR001878">
    <property type="entry name" value="Znf_CCHC"/>
</dbReference>
<dbReference type="InterPro" id="IPR042509">
    <property type="entry name" value="ZCCHC3"/>
</dbReference>
<sequence>MRRGGSAEPGASGSVACWNLMRSSARCSAVWLIAWRRTTRLDSFLKSEDWALRTDTIDFFGTREVDGGVSRNTERDIVTFGGSSDDRSSSGSSSDGTDSPESPMFAFWRAVKGKCLGSFGRLKETRPQLANTEMTSLSQMEPKTITVLMFSEQVWMEDIRTWLQQRWTVKQGYGLKDEDGVRTGGRRFFIQLKKNLATGKNCTRPIICHRCGSQQLLSVECRSKYGHLTKDCQDPVNCNLCGERGHIFKNCPKSYT</sequence>
<dbReference type="GO" id="GO:0002218">
    <property type="term" value="P:activation of innate immune response"/>
    <property type="evidence" value="ECO:0007669"/>
    <property type="project" value="InterPro"/>
</dbReference>